<name>A0A381W4X2_9ZZZZ</name>
<evidence type="ECO:0000259" key="6">
    <source>
        <dbReference type="Pfam" id="PF00892"/>
    </source>
</evidence>
<organism evidence="7">
    <name type="scientific">marine metagenome</name>
    <dbReference type="NCBI Taxonomy" id="408172"/>
    <lineage>
        <taxon>unclassified sequences</taxon>
        <taxon>metagenomes</taxon>
        <taxon>ecological metagenomes</taxon>
    </lineage>
</organism>
<feature type="transmembrane region" description="Helical" evidence="5">
    <location>
        <begin position="7"/>
        <end position="29"/>
    </location>
</feature>
<comment type="subcellular location">
    <subcellularLocation>
        <location evidence="1">Membrane</location>
        <topology evidence="1">Multi-pass membrane protein</topology>
    </subcellularLocation>
</comment>
<evidence type="ECO:0000313" key="7">
    <source>
        <dbReference type="EMBL" id="SVA47018.1"/>
    </source>
</evidence>
<dbReference type="PANTHER" id="PTHR32322:SF2">
    <property type="entry name" value="EAMA DOMAIN-CONTAINING PROTEIN"/>
    <property type="match status" value="1"/>
</dbReference>
<evidence type="ECO:0000256" key="1">
    <source>
        <dbReference type="ARBA" id="ARBA00004141"/>
    </source>
</evidence>
<dbReference type="AlphaFoldDB" id="A0A381W4X2"/>
<dbReference type="SUPFAM" id="SSF103481">
    <property type="entry name" value="Multidrug resistance efflux transporter EmrE"/>
    <property type="match status" value="1"/>
</dbReference>
<keyword evidence="4 5" id="KW-0472">Membrane</keyword>
<feature type="domain" description="EamA" evidence="6">
    <location>
        <begin position="36"/>
        <end position="170"/>
    </location>
</feature>
<dbReference type="Gene3D" id="1.10.3730.20">
    <property type="match status" value="1"/>
</dbReference>
<evidence type="ECO:0000256" key="3">
    <source>
        <dbReference type="ARBA" id="ARBA00022989"/>
    </source>
</evidence>
<feature type="transmembrane region" description="Helical" evidence="5">
    <location>
        <begin position="66"/>
        <end position="86"/>
    </location>
</feature>
<dbReference type="Pfam" id="PF00892">
    <property type="entry name" value="EamA"/>
    <property type="match status" value="1"/>
</dbReference>
<feature type="transmembrane region" description="Helical" evidence="5">
    <location>
        <begin position="127"/>
        <end position="147"/>
    </location>
</feature>
<dbReference type="InterPro" id="IPR050638">
    <property type="entry name" value="AA-Vitamin_Transporters"/>
</dbReference>
<accession>A0A381W4X2</accession>
<keyword evidence="2 5" id="KW-0812">Transmembrane</keyword>
<dbReference type="PANTHER" id="PTHR32322">
    <property type="entry name" value="INNER MEMBRANE TRANSPORTER"/>
    <property type="match status" value="1"/>
</dbReference>
<evidence type="ECO:0000256" key="4">
    <source>
        <dbReference type="ARBA" id="ARBA00023136"/>
    </source>
</evidence>
<dbReference type="InterPro" id="IPR037185">
    <property type="entry name" value="EmrE-like"/>
</dbReference>
<feature type="non-terminal residue" evidence="7">
    <location>
        <position position="1"/>
    </location>
</feature>
<keyword evidence="3 5" id="KW-1133">Transmembrane helix</keyword>
<dbReference type="EMBL" id="UINC01010579">
    <property type="protein sequence ID" value="SVA47018.1"/>
    <property type="molecule type" value="Genomic_DNA"/>
</dbReference>
<dbReference type="InterPro" id="IPR000620">
    <property type="entry name" value="EamA_dom"/>
</dbReference>
<protein>
    <recommendedName>
        <fullName evidence="6">EamA domain-containing protein</fullName>
    </recommendedName>
</protein>
<feature type="transmembrane region" description="Helical" evidence="5">
    <location>
        <begin position="153"/>
        <end position="170"/>
    </location>
</feature>
<feature type="transmembrane region" description="Helical" evidence="5">
    <location>
        <begin position="98"/>
        <end position="120"/>
    </location>
</feature>
<gene>
    <name evidence="7" type="ORF">METZ01_LOCUS99872</name>
</gene>
<proteinExistence type="predicted"/>
<evidence type="ECO:0000256" key="2">
    <source>
        <dbReference type="ARBA" id="ARBA00022692"/>
    </source>
</evidence>
<evidence type="ECO:0000256" key="5">
    <source>
        <dbReference type="SAM" id="Phobius"/>
    </source>
</evidence>
<feature type="transmembrane region" description="Helical" evidence="5">
    <location>
        <begin position="35"/>
        <end position="54"/>
    </location>
</feature>
<sequence>RKYPSALFIVSLIIGLAGIAILNGPAIILRDTAQIKGVVILVLASFSWASATIIQKRKLMGSSPIMNSAYQQLIGGCGLLILSATLGEPVPTPTTHAWIAWGFLVVFGSVIAFTSYVYALQALPTNIVMTYAYVNPIIAVYLGWLVLDEKVTAWTLFGASLIILGVIGVFRGQRGHTNKR</sequence>
<reference evidence="7" key="1">
    <citation type="submission" date="2018-05" db="EMBL/GenBank/DDBJ databases">
        <authorList>
            <person name="Lanie J.A."/>
            <person name="Ng W.-L."/>
            <person name="Kazmierczak K.M."/>
            <person name="Andrzejewski T.M."/>
            <person name="Davidsen T.M."/>
            <person name="Wayne K.J."/>
            <person name="Tettelin H."/>
            <person name="Glass J.I."/>
            <person name="Rusch D."/>
            <person name="Podicherti R."/>
            <person name="Tsui H.-C.T."/>
            <person name="Winkler M.E."/>
        </authorList>
    </citation>
    <scope>NUCLEOTIDE SEQUENCE</scope>
</reference>
<dbReference type="GO" id="GO:0016020">
    <property type="term" value="C:membrane"/>
    <property type="evidence" value="ECO:0007669"/>
    <property type="project" value="UniProtKB-SubCell"/>
</dbReference>